<keyword evidence="1" id="KW-0472">Membrane</keyword>
<evidence type="ECO:0000313" key="2">
    <source>
        <dbReference type="EMBL" id="MFD0862730.1"/>
    </source>
</evidence>
<reference evidence="3" key="1">
    <citation type="journal article" date="2019" name="Int. J. Syst. Evol. Microbiol.">
        <title>The Global Catalogue of Microorganisms (GCM) 10K type strain sequencing project: providing services to taxonomists for standard genome sequencing and annotation.</title>
        <authorList>
            <consortium name="The Broad Institute Genomics Platform"/>
            <consortium name="The Broad Institute Genome Sequencing Center for Infectious Disease"/>
            <person name="Wu L."/>
            <person name="Ma J."/>
        </authorList>
    </citation>
    <scope>NUCLEOTIDE SEQUENCE [LARGE SCALE GENOMIC DNA]</scope>
    <source>
        <strain evidence="3">CCUG 62952</strain>
    </source>
</reference>
<protein>
    <recommendedName>
        <fullName evidence="4">Prenyltransferase</fullName>
    </recommendedName>
</protein>
<feature type="transmembrane region" description="Helical" evidence="1">
    <location>
        <begin position="250"/>
        <end position="270"/>
    </location>
</feature>
<feature type="transmembrane region" description="Helical" evidence="1">
    <location>
        <begin position="226"/>
        <end position="243"/>
    </location>
</feature>
<feature type="transmembrane region" description="Helical" evidence="1">
    <location>
        <begin position="129"/>
        <end position="147"/>
    </location>
</feature>
<proteinExistence type="predicted"/>
<evidence type="ECO:0000256" key="1">
    <source>
        <dbReference type="SAM" id="Phobius"/>
    </source>
</evidence>
<name>A0ABW3CY57_9FLAO</name>
<keyword evidence="3" id="KW-1185">Reference proteome</keyword>
<gene>
    <name evidence="2" type="ORF">ACFQ1M_10990</name>
</gene>
<feature type="transmembrane region" description="Helical" evidence="1">
    <location>
        <begin position="35"/>
        <end position="56"/>
    </location>
</feature>
<keyword evidence="1" id="KW-1133">Transmembrane helix</keyword>
<organism evidence="2 3">
    <name type="scientific">Sungkyunkwania multivorans</name>
    <dbReference type="NCBI Taxonomy" id="1173618"/>
    <lineage>
        <taxon>Bacteria</taxon>
        <taxon>Pseudomonadati</taxon>
        <taxon>Bacteroidota</taxon>
        <taxon>Flavobacteriia</taxon>
        <taxon>Flavobacteriales</taxon>
        <taxon>Flavobacteriaceae</taxon>
        <taxon>Sungkyunkwania</taxon>
    </lineage>
</organism>
<accession>A0ABW3CY57</accession>
<evidence type="ECO:0000313" key="3">
    <source>
        <dbReference type="Proteomes" id="UP001596978"/>
    </source>
</evidence>
<dbReference type="RefSeq" id="WP_386408132.1">
    <property type="nucleotide sequence ID" value="NZ_JBHTJH010000010.1"/>
</dbReference>
<feature type="transmembrane region" description="Helical" evidence="1">
    <location>
        <begin position="7"/>
        <end position="29"/>
    </location>
</feature>
<dbReference type="EMBL" id="JBHTJH010000010">
    <property type="protein sequence ID" value="MFD0862730.1"/>
    <property type="molecule type" value="Genomic_DNA"/>
</dbReference>
<feature type="transmembrane region" description="Helical" evidence="1">
    <location>
        <begin position="196"/>
        <end position="214"/>
    </location>
</feature>
<dbReference type="Proteomes" id="UP001596978">
    <property type="component" value="Unassembled WGS sequence"/>
</dbReference>
<feature type="transmembrane region" description="Helical" evidence="1">
    <location>
        <begin position="159"/>
        <end position="176"/>
    </location>
</feature>
<comment type="caution">
    <text evidence="2">The sequence shown here is derived from an EMBL/GenBank/DDBJ whole genome shotgun (WGS) entry which is preliminary data.</text>
</comment>
<feature type="transmembrane region" description="Helical" evidence="1">
    <location>
        <begin position="72"/>
        <end position="92"/>
    </location>
</feature>
<keyword evidence="1" id="KW-0812">Transmembrane</keyword>
<feature type="transmembrane region" description="Helical" evidence="1">
    <location>
        <begin position="98"/>
        <end position="117"/>
    </location>
</feature>
<evidence type="ECO:0008006" key="4">
    <source>
        <dbReference type="Google" id="ProtNLM"/>
    </source>
</evidence>
<sequence>MRWLKQIFNFYLDSSIHVALAIYALVRITLESFNILYGEALCYFIFYGSIVSYNFIKYGSNAKKFFVVRTTYVRWIQVLSFVAFGLTVFYAVRLSIGTLLWAAGIGLISLLYILPFLPRSKSMRMLSGLKIYIVALCWAATTVWLPLVNSGVGFTADLMIELIQRFLFVLVITLPFEIRDLSFDSLALATIPQRIGVRKTKILGISLLFSFYLLSFLKNDIYEREMLVNMVIVLISALFLVFARKEQTTYYSGFFVESIPVIWMLLLLYFN</sequence>